<sequence length="95" mass="10322">MSGRPRIDFFVATADRLERTLEPVETGRCYACKREFSFDPGEVVTFLVDPATGLPPGFSALGSFRPATPEAVARSGDLPVCPDCVERAKRFQPGS</sequence>
<dbReference type="Proteomes" id="UP000579945">
    <property type="component" value="Unassembled WGS sequence"/>
</dbReference>
<organism evidence="1 2">
    <name type="scientific">Nonomuraea dietziae</name>
    <dbReference type="NCBI Taxonomy" id="65515"/>
    <lineage>
        <taxon>Bacteria</taxon>
        <taxon>Bacillati</taxon>
        <taxon>Actinomycetota</taxon>
        <taxon>Actinomycetes</taxon>
        <taxon>Streptosporangiales</taxon>
        <taxon>Streptosporangiaceae</taxon>
        <taxon>Nonomuraea</taxon>
    </lineage>
</organism>
<dbReference type="RefSeq" id="WP_183641985.1">
    <property type="nucleotide sequence ID" value="NZ_JACIBV010000001.1"/>
</dbReference>
<dbReference type="GeneID" id="95386798"/>
<comment type="caution">
    <text evidence="1">The sequence shown here is derived from an EMBL/GenBank/DDBJ whole genome shotgun (WGS) entry which is preliminary data.</text>
</comment>
<proteinExistence type="predicted"/>
<protein>
    <submittedName>
        <fullName evidence="1">Uncharacterized protein</fullName>
    </submittedName>
</protein>
<dbReference type="AlphaFoldDB" id="A0A7W5Y895"/>
<dbReference type="EMBL" id="JACIBV010000001">
    <property type="protein sequence ID" value="MBB3724268.1"/>
    <property type="molecule type" value="Genomic_DNA"/>
</dbReference>
<accession>A0A7W5Y895</accession>
<reference evidence="1 2" key="1">
    <citation type="submission" date="2020-08" db="EMBL/GenBank/DDBJ databases">
        <title>Sequencing the genomes of 1000 actinobacteria strains.</title>
        <authorList>
            <person name="Klenk H.-P."/>
        </authorList>
    </citation>
    <scope>NUCLEOTIDE SEQUENCE [LARGE SCALE GENOMIC DNA]</scope>
    <source>
        <strain evidence="1 2">DSM 44320</strain>
    </source>
</reference>
<keyword evidence="2" id="KW-1185">Reference proteome</keyword>
<gene>
    <name evidence="1" type="ORF">FHR33_000128</name>
</gene>
<name>A0A7W5Y895_9ACTN</name>
<evidence type="ECO:0000313" key="1">
    <source>
        <dbReference type="EMBL" id="MBB3724268.1"/>
    </source>
</evidence>
<evidence type="ECO:0000313" key="2">
    <source>
        <dbReference type="Proteomes" id="UP000579945"/>
    </source>
</evidence>